<dbReference type="InterPro" id="IPR037883">
    <property type="entry name" value="Knr4/Smi1-like_sf"/>
</dbReference>
<evidence type="ECO:0000259" key="1">
    <source>
        <dbReference type="SMART" id="SM00860"/>
    </source>
</evidence>
<proteinExistence type="predicted"/>
<dbReference type="SMART" id="SM00860">
    <property type="entry name" value="SMI1_KNR4"/>
    <property type="match status" value="1"/>
</dbReference>
<name>A0ABV8RS67_9SPHN</name>
<dbReference type="Gene3D" id="3.40.1580.10">
    <property type="entry name" value="SMI1/KNR4-like"/>
    <property type="match status" value="1"/>
</dbReference>
<accession>A0ABV8RS67</accession>
<evidence type="ECO:0000313" key="3">
    <source>
        <dbReference type="Proteomes" id="UP001595828"/>
    </source>
</evidence>
<reference evidence="3" key="1">
    <citation type="journal article" date="2019" name="Int. J. Syst. Evol. Microbiol.">
        <title>The Global Catalogue of Microorganisms (GCM) 10K type strain sequencing project: providing services to taxonomists for standard genome sequencing and annotation.</title>
        <authorList>
            <consortium name="The Broad Institute Genomics Platform"/>
            <consortium name="The Broad Institute Genome Sequencing Center for Infectious Disease"/>
            <person name="Wu L."/>
            <person name="Ma J."/>
        </authorList>
    </citation>
    <scope>NUCLEOTIDE SEQUENCE [LARGE SCALE GENOMIC DNA]</scope>
    <source>
        <strain evidence="3">CGMCC 1.12989</strain>
    </source>
</reference>
<gene>
    <name evidence="2" type="ORF">ACFO0A_11610</name>
</gene>
<dbReference type="EMBL" id="JBHSDR010000006">
    <property type="protein sequence ID" value="MFC4295700.1"/>
    <property type="molecule type" value="Genomic_DNA"/>
</dbReference>
<sequence length="227" mass="24094">MTALPPALVAAISARIRDPGRRHDPLGGTPGGVVTDPEELIAMFGRLSPEAEGPFRGVVAQMAAWGQKMPPMHVTNYPDGTFGASSEDADALPLAAPASEADIATLERKIGRKLPADLRALYAIADGGWGPGTAYTQGRGSGFQSLEAVGNVLDDLRRRGPGYTGEHPWPAHLLPIADTTGPVSYNLDTGEIVAFNDYYFDDGQTVEEAFTVLHPSLAAWLEEWVAS</sequence>
<organism evidence="2 3">
    <name type="scientific">Novosphingobium tardum</name>
    <dbReference type="NCBI Taxonomy" id="1538021"/>
    <lineage>
        <taxon>Bacteria</taxon>
        <taxon>Pseudomonadati</taxon>
        <taxon>Pseudomonadota</taxon>
        <taxon>Alphaproteobacteria</taxon>
        <taxon>Sphingomonadales</taxon>
        <taxon>Sphingomonadaceae</taxon>
        <taxon>Novosphingobium</taxon>
    </lineage>
</organism>
<evidence type="ECO:0000313" key="2">
    <source>
        <dbReference type="EMBL" id="MFC4295700.1"/>
    </source>
</evidence>
<keyword evidence="3" id="KW-1185">Reference proteome</keyword>
<feature type="domain" description="Knr4/Smi1-like" evidence="1">
    <location>
        <begin position="97"/>
        <end position="227"/>
    </location>
</feature>
<dbReference type="InterPro" id="IPR018958">
    <property type="entry name" value="Knr4/Smi1-like_dom"/>
</dbReference>
<dbReference type="SUPFAM" id="SSF160631">
    <property type="entry name" value="SMI1/KNR4-like"/>
    <property type="match status" value="1"/>
</dbReference>
<dbReference type="RefSeq" id="WP_379539167.1">
    <property type="nucleotide sequence ID" value="NZ_JBHSDR010000006.1"/>
</dbReference>
<protein>
    <submittedName>
        <fullName evidence="2">SMI1/KNR4 family protein</fullName>
    </submittedName>
</protein>
<dbReference type="Proteomes" id="UP001595828">
    <property type="component" value="Unassembled WGS sequence"/>
</dbReference>
<comment type="caution">
    <text evidence="2">The sequence shown here is derived from an EMBL/GenBank/DDBJ whole genome shotgun (WGS) entry which is preliminary data.</text>
</comment>
<dbReference type="Pfam" id="PF09346">
    <property type="entry name" value="SMI1_KNR4"/>
    <property type="match status" value="1"/>
</dbReference>